<organism evidence="2 3">
    <name type="scientific">Rarobacter faecitabidus</name>
    <dbReference type="NCBI Taxonomy" id="13243"/>
    <lineage>
        <taxon>Bacteria</taxon>
        <taxon>Bacillati</taxon>
        <taxon>Actinomycetota</taxon>
        <taxon>Actinomycetes</taxon>
        <taxon>Micrococcales</taxon>
        <taxon>Rarobacteraceae</taxon>
        <taxon>Rarobacter</taxon>
    </lineage>
</organism>
<reference evidence="2 3" key="1">
    <citation type="submission" date="2019-06" db="EMBL/GenBank/DDBJ databases">
        <title>Sequencing the genomes of 1000 actinobacteria strains.</title>
        <authorList>
            <person name="Klenk H.-P."/>
        </authorList>
    </citation>
    <scope>NUCLEOTIDE SEQUENCE [LARGE SCALE GENOMIC DNA]</scope>
    <source>
        <strain evidence="2 3">DSM 4813</strain>
    </source>
</reference>
<accession>A0A542ZVR4</accession>
<feature type="transmembrane region" description="Helical" evidence="1">
    <location>
        <begin position="60"/>
        <end position="78"/>
    </location>
</feature>
<evidence type="ECO:0000313" key="3">
    <source>
        <dbReference type="Proteomes" id="UP000315389"/>
    </source>
</evidence>
<dbReference type="EMBL" id="VFOS01000001">
    <property type="protein sequence ID" value="TQL64270.1"/>
    <property type="molecule type" value="Genomic_DNA"/>
</dbReference>
<sequence length="173" mass="18425">MLRLSVPGVEAASVVAVKRKDLQGWLYGAPESGQEHREAVNSLNLPAAGPGSRARLGRRVIALFIDWWASWLIAYLIFGDSPFGALGVFAVENLVLTATVGATFGQRLCSMTLVRLVDLGAASAGTPRRPGIGFVPALVRTVLLCLVIPAVVWDADGRGLHDKAAGTVLLRRR</sequence>
<proteinExistence type="predicted"/>
<evidence type="ECO:0000313" key="2">
    <source>
        <dbReference type="EMBL" id="TQL64270.1"/>
    </source>
</evidence>
<keyword evidence="1" id="KW-1133">Transmembrane helix</keyword>
<keyword evidence="3" id="KW-1185">Reference proteome</keyword>
<evidence type="ECO:0000256" key="1">
    <source>
        <dbReference type="SAM" id="Phobius"/>
    </source>
</evidence>
<protein>
    <recommendedName>
        <fullName evidence="4">RDD family protein</fullName>
    </recommendedName>
</protein>
<dbReference type="OrthoDB" id="5187110at2"/>
<comment type="caution">
    <text evidence="2">The sequence shown here is derived from an EMBL/GenBank/DDBJ whole genome shotgun (WGS) entry which is preliminary data.</text>
</comment>
<feature type="transmembrane region" description="Helical" evidence="1">
    <location>
        <begin position="84"/>
        <end position="105"/>
    </location>
</feature>
<keyword evidence="1" id="KW-0472">Membrane</keyword>
<name>A0A542ZVR4_RARFA</name>
<evidence type="ECO:0008006" key="4">
    <source>
        <dbReference type="Google" id="ProtNLM"/>
    </source>
</evidence>
<dbReference type="Proteomes" id="UP000315389">
    <property type="component" value="Unassembled WGS sequence"/>
</dbReference>
<dbReference type="AlphaFoldDB" id="A0A542ZVR4"/>
<gene>
    <name evidence="2" type="ORF">FB461_0768</name>
</gene>
<feature type="transmembrane region" description="Helical" evidence="1">
    <location>
        <begin position="132"/>
        <end position="153"/>
    </location>
</feature>
<keyword evidence="1" id="KW-0812">Transmembrane</keyword>